<feature type="domain" description="V-type proton ATPase subunit S1/VOA1 transmembrane" evidence="8">
    <location>
        <begin position="351"/>
        <end position="389"/>
    </location>
</feature>
<keyword evidence="5 6" id="KW-0472">Membrane</keyword>
<dbReference type="Pfam" id="PF20520">
    <property type="entry name" value="Ac45-VOA1_TM"/>
    <property type="match status" value="1"/>
</dbReference>
<dbReference type="InterPro" id="IPR008388">
    <property type="entry name" value="Ac45_acc_su"/>
</dbReference>
<feature type="signal peptide" evidence="7">
    <location>
        <begin position="1"/>
        <end position="23"/>
    </location>
</feature>
<dbReference type="GO" id="GO:0033176">
    <property type="term" value="C:proton-transporting V-type ATPase complex"/>
    <property type="evidence" value="ECO:0007669"/>
    <property type="project" value="TreeGrafter"/>
</dbReference>
<name>T1DEB0_9DIPT</name>
<dbReference type="InterPro" id="IPR046756">
    <property type="entry name" value="VAS1/VOA1_TM"/>
</dbReference>
<keyword evidence="4 6" id="KW-1133">Transmembrane helix</keyword>
<sequence length="401" mass="44278">MKSSCALAAALLLLVASASSIQAASEDVPVFVWGKPSVTYVPALSSYSTSEFGALIESQADENTFVLVFAEERLSTEDLSLCKLNTQTCFRNLAKVERKSYLPNVQEPLGAFDDIPSENIQSVQVSAADGSLSERIVPKGGSVAIVNLSGDDFSSHDALIDSLYNQLREQFPNILAVYTGKTPSFRYSALVRRTRQAQQPDETPVKINMLKVDKEFMIAYEVFRAGPVGGDAELPEVTLTAATKNAANSSEDTLQIDITGTSASLALHFHLTQGSWEIVGVTYNNAQYYLRHRIHINQHFSYHCYNLEYYTTDMKNKIVFEEVQVQPFWASEAAADAEPFGRFGDAWDCVGFTSPGILTGLFLLVIFIFIGAYGITWMMDIRTMDRFDDPKGKTITVNVAE</sequence>
<reference evidence="9" key="1">
    <citation type="journal article" date="2013" name="BMC Genomics">
        <title>A deep insight into the sialotranscriptome of the mosquito, Psorophora albipes.</title>
        <authorList>
            <person name="Chagas A.C."/>
            <person name="Calvo E."/>
            <person name="Rios-Velasquez C.M."/>
            <person name="Pessoa F.A."/>
            <person name="Medeiros J.F."/>
            <person name="Ribeiro J.M."/>
        </authorList>
    </citation>
    <scope>NUCLEOTIDE SEQUENCE</scope>
</reference>
<evidence type="ECO:0000256" key="7">
    <source>
        <dbReference type="SAM" id="SignalP"/>
    </source>
</evidence>
<dbReference type="GO" id="GO:0001671">
    <property type="term" value="F:ATPase activator activity"/>
    <property type="evidence" value="ECO:0007669"/>
    <property type="project" value="TreeGrafter"/>
</dbReference>
<evidence type="ECO:0000256" key="5">
    <source>
        <dbReference type="ARBA" id="ARBA00023136"/>
    </source>
</evidence>
<comment type="similarity">
    <text evidence="2">Belongs to the vacuolar ATPase subunit S1 family.</text>
</comment>
<comment type="subcellular location">
    <subcellularLocation>
        <location evidence="1">Membrane</location>
        <topology evidence="1">Single-pass membrane protein</topology>
    </subcellularLocation>
</comment>
<keyword evidence="3 6" id="KW-0812">Transmembrane</keyword>
<dbReference type="EMBL" id="GALA01001107">
    <property type="protein sequence ID" value="JAA93745.1"/>
    <property type="molecule type" value="mRNA"/>
</dbReference>
<organism evidence="9">
    <name type="scientific">Psorophora albipes</name>
    <dbReference type="NCBI Taxonomy" id="869069"/>
    <lineage>
        <taxon>Eukaryota</taxon>
        <taxon>Metazoa</taxon>
        <taxon>Ecdysozoa</taxon>
        <taxon>Arthropoda</taxon>
        <taxon>Hexapoda</taxon>
        <taxon>Insecta</taxon>
        <taxon>Pterygota</taxon>
        <taxon>Neoptera</taxon>
        <taxon>Endopterygota</taxon>
        <taxon>Diptera</taxon>
        <taxon>Nematocera</taxon>
        <taxon>Culicoidea</taxon>
        <taxon>Culicidae</taxon>
        <taxon>Culicinae</taxon>
        <taxon>Aedini</taxon>
        <taxon>Psorophora</taxon>
    </lineage>
</organism>
<keyword evidence="7" id="KW-0732">Signal</keyword>
<dbReference type="AlphaFoldDB" id="T1DEB0"/>
<evidence type="ECO:0000256" key="1">
    <source>
        <dbReference type="ARBA" id="ARBA00004167"/>
    </source>
</evidence>
<evidence type="ECO:0000256" key="3">
    <source>
        <dbReference type="ARBA" id="ARBA00022692"/>
    </source>
</evidence>
<evidence type="ECO:0000256" key="6">
    <source>
        <dbReference type="SAM" id="Phobius"/>
    </source>
</evidence>
<proteinExistence type="evidence at transcript level"/>
<accession>T1DEB0</accession>
<dbReference type="PANTHER" id="PTHR12471:SF7">
    <property type="entry name" value="V-TYPE PROTON ATPASE SUBUNIT S1"/>
    <property type="match status" value="1"/>
</dbReference>
<dbReference type="GO" id="GO:0030641">
    <property type="term" value="P:regulation of cellular pH"/>
    <property type="evidence" value="ECO:0007669"/>
    <property type="project" value="TreeGrafter"/>
</dbReference>
<protein>
    <submittedName>
        <fullName evidence="9">Putative vacuolar atp synthase subunit s1</fullName>
    </submittedName>
</protein>
<evidence type="ECO:0000256" key="2">
    <source>
        <dbReference type="ARBA" id="ARBA00009037"/>
    </source>
</evidence>
<dbReference type="PANTHER" id="PTHR12471">
    <property type="entry name" value="VACUOLAR ATP SYNTHASE SUBUNIT S1"/>
    <property type="match status" value="1"/>
</dbReference>
<evidence type="ECO:0000256" key="4">
    <source>
        <dbReference type="ARBA" id="ARBA00022989"/>
    </source>
</evidence>
<feature type="chain" id="PRO_5004586693" evidence="7">
    <location>
        <begin position="24"/>
        <end position="401"/>
    </location>
</feature>
<evidence type="ECO:0000259" key="8">
    <source>
        <dbReference type="Pfam" id="PF20520"/>
    </source>
</evidence>
<feature type="transmembrane region" description="Helical" evidence="6">
    <location>
        <begin position="357"/>
        <end position="376"/>
    </location>
</feature>
<evidence type="ECO:0000313" key="9">
    <source>
        <dbReference type="EMBL" id="JAA93745.1"/>
    </source>
</evidence>